<dbReference type="AlphaFoldDB" id="A0A521AM94"/>
<protein>
    <submittedName>
        <fullName evidence="1">Uncharacterized protein</fullName>
    </submittedName>
</protein>
<dbReference type="EMBL" id="FXTP01000001">
    <property type="protein sequence ID" value="SMO35926.1"/>
    <property type="molecule type" value="Genomic_DNA"/>
</dbReference>
<reference evidence="1 2" key="1">
    <citation type="submission" date="2017-05" db="EMBL/GenBank/DDBJ databases">
        <authorList>
            <person name="Varghese N."/>
            <person name="Submissions S."/>
        </authorList>
    </citation>
    <scope>NUCLEOTIDE SEQUENCE [LARGE SCALE GENOMIC DNA]</scope>
    <source>
        <strain evidence="1 2">DSM 21985</strain>
    </source>
</reference>
<evidence type="ECO:0000313" key="1">
    <source>
        <dbReference type="EMBL" id="SMO35926.1"/>
    </source>
</evidence>
<sequence>MLVNQKEVIDFNAILVQVDLTQQKMLIYPKKHHKNSAIVLGAQVSTDRYCSDLRSRTVLMLFIQWIMSVHWNCTTTLIPQWFNHFMSGVNYSGIQSVLLKVKNRPHKRK</sequence>
<gene>
    <name evidence="1" type="ORF">SAMN06265219_101233</name>
</gene>
<accession>A0A521AM94</accession>
<dbReference type="Proteomes" id="UP000317557">
    <property type="component" value="Unassembled WGS sequence"/>
</dbReference>
<organism evidence="1 2">
    <name type="scientific">Gracilimonas mengyeensis</name>
    <dbReference type="NCBI Taxonomy" id="1302730"/>
    <lineage>
        <taxon>Bacteria</taxon>
        <taxon>Pseudomonadati</taxon>
        <taxon>Balneolota</taxon>
        <taxon>Balneolia</taxon>
        <taxon>Balneolales</taxon>
        <taxon>Balneolaceae</taxon>
        <taxon>Gracilimonas</taxon>
    </lineage>
</organism>
<evidence type="ECO:0000313" key="2">
    <source>
        <dbReference type="Proteomes" id="UP000317557"/>
    </source>
</evidence>
<keyword evidence="2" id="KW-1185">Reference proteome</keyword>
<proteinExistence type="predicted"/>
<name>A0A521AM94_9BACT</name>